<dbReference type="EMBL" id="MG813484">
    <property type="protein sequence ID" value="UGK73277.1"/>
    <property type="molecule type" value="Genomic_DNA"/>
</dbReference>
<feature type="transmembrane region" description="Helical" evidence="17">
    <location>
        <begin position="12"/>
        <end position="33"/>
    </location>
</feature>
<feature type="transmembrane region" description="Helical" evidence="17">
    <location>
        <begin position="293"/>
        <end position="315"/>
    </location>
</feature>
<accession>A0A8K2ATW1</accession>
<dbReference type="GO" id="GO:0031966">
    <property type="term" value="C:mitochondrial membrane"/>
    <property type="evidence" value="ECO:0007669"/>
    <property type="project" value="UniProtKB-SubCell"/>
</dbReference>
<geneLocation type="mitochondrion" evidence="20"/>
<evidence type="ECO:0000256" key="4">
    <source>
        <dbReference type="ARBA" id="ARBA00012944"/>
    </source>
</evidence>
<protein>
    <recommendedName>
        <fullName evidence="5 17">NADH-ubiquinone oxidoreductase chain 4</fullName>
        <ecNumber evidence="4 17">7.1.1.2</ecNumber>
    </recommendedName>
</protein>
<evidence type="ECO:0000313" key="20">
    <source>
        <dbReference type="EMBL" id="UGK73277.1"/>
    </source>
</evidence>
<dbReference type="GO" id="GO:0042773">
    <property type="term" value="P:ATP synthesis coupled electron transport"/>
    <property type="evidence" value="ECO:0007669"/>
    <property type="project" value="InterPro"/>
</dbReference>
<feature type="transmembrane region" description="Helical" evidence="17">
    <location>
        <begin position="327"/>
        <end position="348"/>
    </location>
</feature>
<comment type="function">
    <text evidence="1">Core subunit of the mitochondrial membrane respiratory chain NADH dehydrogenase (Complex I) that is believed to belong to the minimal assembly required for catalysis. Complex I functions in the transfer of electrons from NADH to the respiratory chain. The immediate electron acceptor for the enzyme is believed to be ubiquinone.</text>
</comment>
<name>A0A8K2ATW1_9HEMI</name>
<gene>
    <name evidence="20" type="primary">ND4</name>
</gene>
<evidence type="ECO:0000256" key="1">
    <source>
        <dbReference type="ARBA" id="ARBA00003257"/>
    </source>
</evidence>
<evidence type="ECO:0000256" key="16">
    <source>
        <dbReference type="ARBA" id="ARBA00049551"/>
    </source>
</evidence>
<evidence type="ECO:0000256" key="2">
    <source>
        <dbReference type="ARBA" id="ARBA00004225"/>
    </source>
</evidence>
<evidence type="ECO:0000256" key="11">
    <source>
        <dbReference type="ARBA" id="ARBA00022989"/>
    </source>
</evidence>
<keyword evidence="7 17" id="KW-0679">Respiratory chain</keyword>
<evidence type="ECO:0000256" key="9">
    <source>
        <dbReference type="ARBA" id="ARBA00022967"/>
    </source>
</evidence>
<dbReference type="GO" id="GO:0008137">
    <property type="term" value="F:NADH dehydrogenase (ubiquinone) activity"/>
    <property type="evidence" value="ECO:0007669"/>
    <property type="project" value="UniProtKB-UniRule"/>
</dbReference>
<dbReference type="GO" id="GO:0048039">
    <property type="term" value="F:ubiquinone binding"/>
    <property type="evidence" value="ECO:0007669"/>
    <property type="project" value="TreeGrafter"/>
</dbReference>
<dbReference type="InterPro" id="IPR001750">
    <property type="entry name" value="ND/Mrp_TM"/>
</dbReference>
<dbReference type="AlphaFoldDB" id="A0A8K2ATW1"/>
<dbReference type="EC" id="7.1.1.2" evidence="4 17"/>
<keyword evidence="15 17" id="KW-0472">Membrane</keyword>
<evidence type="ECO:0000256" key="12">
    <source>
        <dbReference type="ARBA" id="ARBA00023027"/>
    </source>
</evidence>
<evidence type="ECO:0000256" key="7">
    <source>
        <dbReference type="ARBA" id="ARBA00022660"/>
    </source>
</evidence>
<dbReference type="PANTHER" id="PTHR43507:SF20">
    <property type="entry name" value="NADH-UBIQUINONE OXIDOREDUCTASE CHAIN 4"/>
    <property type="match status" value="1"/>
</dbReference>
<evidence type="ECO:0000256" key="5">
    <source>
        <dbReference type="ARBA" id="ARBA00021006"/>
    </source>
</evidence>
<dbReference type="GO" id="GO:0015990">
    <property type="term" value="P:electron transport coupled proton transport"/>
    <property type="evidence" value="ECO:0007669"/>
    <property type="project" value="TreeGrafter"/>
</dbReference>
<evidence type="ECO:0000256" key="8">
    <source>
        <dbReference type="ARBA" id="ARBA00022692"/>
    </source>
</evidence>
<dbReference type="Pfam" id="PF01059">
    <property type="entry name" value="Oxidored_q5_N"/>
    <property type="match status" value="1"/>
</dbReference>
<keyword evidence="11 17" id="KW-1133">Transmembrane helix</keyword>
<evidence type="ECO:0000259" key="19">
    <source>
        <dbReference type="Pfam" id="PF01059"/>
    </source>
</evidence>
<dbReference type="GO" id="GO:0003954">
    <property type="term" value="F:NADH dehydrogenase activity"/>
    <property type="evidence" value="ECO:0007669"/>
    <property type="project" value="TreeGrafter"/>
</dbReference>
<feature type="transmembrane region" description="Helical" evidence="17">
    <location>
        <begin position="173"/>
        <end position="196"/>
    </location>
</feature>
<feature type="transmembrane region" description="Helical" evidence="17">
    <location>
        <begin position="78"/>
        <end position="97"/>
    </location>
</feature>
<proteinExistence type="inferred from homology"/>
<feature type="domain" description="NADH:ubiquinone oxidoreductase chain 4 N-terminal" evidence="19">
    <location>
        <begin position="1"/>
        <end position="95"/>
    </location>
</feature>
<feature type="domain" description="NADH:quinone oxidoreductase/Mrp antiporter transmembrane" evidence="18">
    <location>
        <begin position="100"/>
        <end position="381"/>
    </location>
</feature>
<keyword evidence="14 17" id="KW-0496">Mitochondrion</keyword>
<comment type="function">
    <text evidence="17">Core subunit of the mitochondrial membrane respiratory chain NADH dehydrogenase (Complex I) which catalyzes electron transfer from NADH through the respiratory chain, using ubiquinone as an electron acceptor. Essential for the catalytic activity and assembly of complex I.</text>
</comment>
<comment type="subcellular location">
    <subcellularLocation>
        <location evidence="2 17">Mitochondrion membrane</location>
        <topology evidence="2 17">Multi-pass membrane protein</topology>
    </subcellularLocation>
</comment>
<feature type="transmembrane region" description="Helical" evidence="17">
    <location>
        <begin position="208"/>
        <end position="228"/>
    </location>
</feature>
<feature type="transmembrane region" description="Helical" evidence="17">
    <location>
        <begin position="53"/>
        <end position="71"/>
    </location>
</feature>
<organism evidence="20">
    <name type="scientific">Cicadellidae sp. 'Neodcortus squaras'</name>
    <dbReference type="NCBI Taxonomy" id="2901392"/>
    <lineage>
        <taxon>Eukaryota</taxon>
        <taxon>Metazoa</taxon>
        <taxon>Ecdysozoa</taxon>
        <taxon>Arthropoda</taxon>
        <taxon>Hexapoda</taxon>
        <taxon>Insecta</taxon>
        <taxon>Pterygota</taxon>
        <taxon>Neoptera</taxon>
        <taxon>Paraneoptera</taxon>
        <taxon>Hemiptera</taxon>
        <taxon>Auchenorrhyncha</taxon>
        <taxon>Membracoidea</taxon>
        <taxon>Cicadellidae</taxon>
    </lineage>
</organism>
<evidence type="ECO:0000256" key="13">
    <source>
        <dbReference type="ARBA" id="ARBA00023075"/>
    </source>
</evidence>
<feature type="transmembrane region" description="Helical" evidence="17">
    <location>
        <begin position="265"/>
        <end position="287"/>
    </location>
</feature>
<dbReference type="PRINTS" id="PR01437">
    <property type="entry name" value="NUOXDRDTASE4"/>
</dbReference>
<keyword evidence="9" id="KW-1278">Translocase</keyword>
<evidence type="ECO:0000256" key="6">
    <source>
        <dbReference type="ARBA" id="ARBA00022448"/>
    </source>
</evidence>
<keyword evidence="8 17" id="KW-0812">Transmembrane</keyword>
<evidence type="ECO:0000256" key="10">
    <source>
        <dbReference type="ARBA" id="ARBA00022982"/>
    </source>
</evidence>
<dbReference type="Pfam" id="PF00361">
    <property type="entry name" value="Proton_antipo_M"/>
    <property type="match status" value="1"/>
</dbReference>
<feature type="transmembrane region" description="Helical" evidence="17">
    <location>
        <begin position="240"/>
        <end position="258"/>
    </location>
</feature>
<comment type="similarity">
    <text evidence="3 17">Belongs to the complex I subunit 4 family.</text>
</comment>
<dbReference type="InterPro" id="IPR003918">
    <property type="entry name" value="NADH_UbQ_OxRdtase"/>
</dbReference>
<feature type="transmembrane region" description="Helical" evidence="17">
    <location>
        <begin position="134"/>
        <end position="153"/>
    </location>
</feature>
<reference evidence="20" key="1">
    <citation type="submission" date="2018-01" db="EMBL/GenBank/DDBJ databases">
        <authorList>
            <person name="Dai R.H."/>
            <person name="Wang J.J."/>
        </authorList>
    </citation>
    <scope>NUCLEOTIDE SEQUENCE</scope>
</reference>
<keyword evidence="12 17" id="KW-0520">NAD</keyword>
<comment type="catalytic activity">
    <reaction evidence="16 17">
        <text>a ubiquinone + NADH + 5 H(+)(in) = a ubiquinol + NAD(+) + 4 H(+)(out)</text>
        <dbReference type="Rhea" id="RHEA:29091"/>
        <dbReference type="Rhea" id="RHEA-COMP:9565"/>
        <dbReference type="Rhea" id="RHEA-COMP:9566"/>
        <dbReference type="ChEBI" id="CHEBI:15378"/>
        <dbReference type="ChEBI" id="CHEBI:16389"/>
        <dbReference type="ChEBI" id="CHEBI:17976"/>
        <dbReference type="ChEBI" id="CHEBI:57540"/>
        <dbReference type="ChEBI" id="CHEBI:57945"/>
        <dbReference type="EC" id="7.1.1.2"/>
    </reaction>
</comment>
<keyword evidence="10 17" id="KW-0249">Electron transport</keyword>
<evidence type="ECO:0000256" key="17">
    <source>
        <dbReference type="RuleBase" id="RU003297"/>
    </source>
</evidence>
<feature type="transmembrane region" description="Helical" evidence="17">
    <location>
        <begin position="103"/>
        <end position="122"/>
    </location>
</feature>
<evidence type="ECO:0000256" key="15">
    <source>
        <dbReference type="ARBA" id="ARBA00023136"/>
    </source>
</evidence>
<evidence type="ECO:0000256" key="3">
    <source>
        <dbReference type="ARBA" id="ARBA00009025"/>
    </source>
</evidence>
<keyword evidence="6 17" id="KW-0813">Transport</keyword>
<feature type="transmembrane region" description="Helical" evidence="17">
    <location>
        <begin position="412"/>
        <end position="433"/>
    </location>
</feature>
<sequence>MLMYLLFMIPLFLMMKFAYYIQFMYLIIYFFFMINHNMNSFYSGVSYSLGFDIFSYGLILLSLIICCLMSMTVFYSSYLGIYFLVNIFLLVFLLLIFSSLNFLYMYMSFEFILFPLMILILGWGYQPERLISGLYLFFYTLVASLPFLCLIIYCYLIDGSFFFDYFSLEKKNFFIHLFSVLAFFISMPMFFFHFWLPKAHVQAPVSGSMILAGLMLKIGGYGLIRVMFIYENLYINYSYIWYSLSLLGSLYIGLLCLFQGDMKCMVAYSSVAHMGLCILGLLTMSSWGTMGSYLLMLGHGFCSSGMFYMVNVFYMRSHSRSFYMNKGILLYMPSCSLFWFLLCCFNMSCPPSINFISEVFILVSMNSYWGISLVYFLFISFFCACFSYYLYSYMHNGLYQNLYSFSSLMVSEMLCLFMHLVPLFGLMFFMMIMV</sequence>
<keyword evidence="13 17" id="KW-0830">Ubiquinone</keyword>
<dbReference type="InterPro" id="IPR000260">
    <property type="entry name" value="NADH4_N"/>
</dbReference>
<feature type="transmembrane region" description="Helical" evidence="17">
    <location>
        <begin position="368"/>
        <end position="391"/>
    </location>
</feature>
<evidence type="ECO:0000256" key="14">
    <source>
        <dbReference type="ARBA" id="ARBA00023128"/>
    </source>
</evidence>
<evidence type="ECO:0000259" key="18">
    <source>
        <dbReference type="Pfam" id="PF00361"/>
    </source>
</evidence>
<dbReference type="PANTHER" id="PTHR43507">
    <property type="entry name" value="NADH-UBIQUINONE OXIDOREDUCTASE CHAIN 4"/>
    <property type="match status" value="1"/>
</dbReference>